<keyword evidence="2" id="KW-0201">Cytochrome c-type biogenesis</keyword>
<dbReference type="AlphaFoldDB" id="C9Y7K1"/>
<dbReference type="EMBL" id="FN543104">
    <property type="protein sequence ID" value="CBA27186.1"/>
    <property type="molecule type" value="Genomic_DNA"/>
</dbReference>
<feature type="domain" description="Thioredoxin" evidence="4">
    <location>
        <begin position="11"/>
        <end position="153"/>
    </location>
</feature>
<dbReference type="Pfam" id="PF08534">
    <property type="entry name" value="Redoxin"/>
    <property type="match status" value="1"/>
</dbReference>
<dbReference type="InterPro" id="IPR013740">
    <property type="entry name" value="Redoxin"/>
</dbReference>
<keyword evidence="3" id="KW-0676">Redox-active center</keyword>
<evidence type="ECO:0000256" key="2">
    <source>
        <dbReference type="ARBA" id="ARBA00022748"/>
    </source>
</evidence>
<dbReference type="InterPro" id="IPR036249">
    <property type="entry name" value="Thioredoxin-like_sf"/>
</dbReference>
<evidence type="ECO:0000256" key="1">
    <source>
        <dbReference type="ARBA" id="ARBA00004196"/>
    </source>
</evidence>
<protein>
    <recommendedName>
        <fullName evidence="4">Thioredoxin domain-containing protein</fullName>
    </recommendedName>
</protein>
<sequence length="153" mass="16424">MSLRHAKDAALAVVDPVPGFWEQQWQTPHDTTLAMAGLKGRPVLINFWATWCPPCVDELPLLDSFYKEQGSRGVQVLGLAIDRKEAVVPFLKKLPLSFPVAMAGLSGADLGRALGNITGGLPFSVLVASDGSIAQRKMGRVTESDLAAWVAVK</sequence>
<evidence type="ECO:0000256" key="3">
    <source>
        <dbReference type="ARBA" id="ARBA00023284"/>
    </source>
</evidence>
<dbReference type="GO" id="GO:0017004">
    <property type="term" value="P:cytochrome complex assembly"/>
    <property type="evidence" value="ECO:0007669"/>
    <property type="project" value="UniProtKB-KW"/>
</dbReference>
<dbReference type="SUPFAM" id="SSF52833">
    <property type="entry name" value="Thioredoxin-like"/>
    <property type="match status" value="1"/>
</dbReference>
<accession>C9Y7K1</accession>
<dbReference type="CDD" id="cd02966">
    <property type="entry name" value="TlpA_like_family"/>
    <property type="match status" value="1"/>
</dbReference>
<reference evidence="5" key="1">
    <citation type="journal article" date="2010" name="Nature">
        <title>The dynamic genome of Hydra.</title>
        <authorList>
            <person name="Chapman J.A."/>
            <person name="Kirkness E.F."/>
            <person name="Simakov O."/>
            <person name="Hampson S.E."/>
            <person name="Mitros T."/>
            <person name="Weinmaier T."/>
            <person name="Rattei T."/>
            <person name="Balasubramanian P.G."/>
            <person name="Borman J."/>
            <person name="Busam D."/>
            <person name="Disbennett K."/>
            <person name="Pfannkoch C."/>
            <person name="Sumin N."/>
            <person name="Sutton G."/>
            <person name="Viswanathan L."/>
            <person name="Walenz B."/>
            <person name="Goodstein D.M."/>
            <person name="Hellsten U."/>
            <person name="Kawashima T."/>
            <person name="Prochnik S.E."/>
            <person name="Putnam N.H."/>
            <person name="Shu S."/>
            <person name="Blumberg B."/>
            <person name="Dana C.E."/>
            <person name="Gee L."/>
            <person name="Kibler D.F."/>
            <person name="Law L."/>
            <person name="Lindgens D."/>
            <person name="Martinez D.E."/>
            <person name="Peng J."/>
            <person name="Wigge P.A."/>
            <person name="Bertulat B."/>
            <person name="Guder C."/>
            <person name="Nakamura Y."/>
            <person name="Ozbek S."/>
            <person name="Watanabe H."/>
            <person name="Khalturin K."/>
            <person name="Hemmrich G."/>
            <person name="Franke A."/>
            <person name="Augustin R."/>
            <person name="Fraune S."/>
            <person name="Hayakawa E."/>
            <person name="Hayakawa S."/>
            <person name="Hirose M."/>
            <person name="Hwang J."/>
            <person name="Ikeo K."/>
            <person name="Nishimiya-Fujisawa C."/>
            <person name="Ogura A."/>
            <person name="Takahashi T."/>
            <person name="Steinmetz P.R."/>
            <person name="Zhang X."/>
            <person name="Aufschnaiter R."/>
            <person name="Eder M.K."/>
            <person name="Gorny A.K."/>
            <person name="Salvenmoser W."/>
            <person name="Heimberg A.M."/>
            <person name="Wheeler B.M."/>
            <person name="Peterson K.J."/>
            <person name="Boettger A."/>
            <person name="Tischler P."/>
            <person name="Wolf A."/>
            <person name="Gojobori T."/>
            <person name="Remington K.A."/>
            <person name="Strausberg R.L."/>
            <person name="Venter J."/>
            <person name="Technau U."/>
            <person name="Hobmayer B."/>
            <person name="Bosch T.C."/>
            <person name="Holstein T.W."/>
            <person name="Fujisawa T."/>
            <person name="Bode H.R."/>
            <person name="David C.N."/>
            <person name="Rokhsar D.S."/>
            <person name="Steele R.E."/>
        </authorList>
    </citation>
    <scope>NUCLEOTIDE SEQUENCE</scope>
</reference>
<dbReference type="GO" id="GO:0015036">
    <property type="term" value="F:disulfide oxidoreductase activity"/>
    <property type="evidence" value="ECO:0007669"/>
    <property type="project" value="UniProtKB-ARBA"/>
</dbReference>
<dbReference type="PANTHER" id="PTHR42852">
    <property type="entry name" value="THIOL:DISULFIDE INTERCHANGE PROTEIN DSBE"/>
    <property type="match status" value="1"/>
</dbReference>
<gene>
    <name evidence="5" type="ORF">Csp_A01020</name>
</gene>
<dbReference type="GO" id="GO:0030313">
    <property type="term" value="C:cell envelope"/>
    <property type="evidence" value="ECO:0007669"/>
    <property type="project" value="UniProtKB-SubCell"/>
</dbReference>
<dbReference type="Gene3D" id="3.40.30.10">
    <property type="entry name" value="Glutaredoxin"/>
    <property type="match status" value="1"/>
</dbReference>
<dbReference type="PROSITE" id="PS00194">
    <property type="entry name" value="THIOREDOXIN_1"/>
    <property type="match status" value="1"/>
</dbReference>
<evidence type="ECO:0000313" key="5">
    <source>
        <dbReference type="EMBL" id="CBA27186.1"/>
    </source>
</evidence>
<comment type="subcellular location">
    <subcellularLocation>
        <location evidence="1">Cell envelope</location>
    </subcellularLocation>
</comment>
<dbReference type="PANTHER" id="PTHR42852:SF13">
    <property type="entry name" value="PROTEIN DIPZ"/>
    <property type="match status" value="1"/>
</dbReference>
<evidence type="ECO:0000259" key="4">
    <source>
        <dbReference type="PROSITE" id="PS51352"/>
    </source>
</evidence>
<dbReference type="PROSITE" id="PS51352">
    <property type="entry name" value="THIOREDOXIN_2"/>
    <property type="match status" value="1"/>
</dbReference>
<name>C9Y7K1_CURXX</name>
<organism evidence="5">
    <name type="scientific">Curvibacter symbiont subsp. Hydra magnipapillata</name>
    <dbReference type="NCBI Taxonomy" id="667019"/>
    <lineage>
        <taxon>Bacteria</taxon>
        <taxon>Pseudomonadati</taxon>
        <taxon>Pseudomonadota</taxon>
        <taxon>Betaproteobacteria</taxon>
        <taxon>Burkholderiales</taxon>
        <taxon>Comamonadaceae</taxon>
        <taxon>Curvibacter</taxon>
    </lineage>
</organism>
<proteinExistence type="predicted"/>
<dbReference type="InterPro" id="IPR050553">
    <property type="entry name" value="Thioredoxin_ResA/DsbE_sf"/>
</dbReference>
<dbReference type="InterPro" id="IPR017937">
    <property type="entry name" value="Thioredoxin_CS"/>
</dbReference>
<dbReference type="InterPro" id="IPR013766">
    <property type="entry name" value="Thioredoxin_domain"/>
</dbReference>